<sequence length="170" mass="18795">MSAAHGLFTVDGLAPAQTTLYRHRAPTAVSQATTFCDAINPGHGQARGRVPPPRPPVRSDPSRRDERRRHPSPAAIPVRLPLICRAATHGRTPPPIGLPHPSVLPSPSIRPHPQPAAPLLMLFPFRLRVRGLHSYTRLSWIPHKQVSRTEEQNPASYESGKSRTMYTKID</sequence>
<dbReference type="EMBL" id="AMZH03000356">
    <property type="protein sequence ID" value="RRT84175.1"/>
    <property type="molecule type" value="Genomic_DNA"/>
</dbReference>
<comment type="caution">
    <text evidence="2">The sequence shown here is derived from an EMBL/GenBank/DDBJ whole genome shotgun (WGS) entry which is preliminary data.</text>
</comment>
<name>A0A427B6R4_ENSVE</name>
<reference evidence="2 3" key="1">
    <citation type="journal article" date="2014" name="Agronomy (Basel)">
        <title>A Draft Genome Sequence for Ensete ventricosum, the Drought-Tolerant Tree Against Hunger.</title>
        <authorList>
            <person name="Harrison J."/>
            <person name="Moore K.A."/>
            <person name="Paszkiewicz K."/>
            <person name="Jones T."/>
            <person name="Grant M."/>
            <person name="Ambacheew D."/>
            <person name="Muzemil S."/>
            <person name="Studholme D.J."/>
        </authorList>
    </citation>
    <scope>NUCLEOTIDE SEQUENCE [LARGE SCALE GENOMIC DNA]</scope>
</reference>
<evidence type="ECO:0000256" key="1">
    <source>
        <dbReference type="SAM" id="MobiDB-lite"/>
    </source>
</evidence>
<feature type="region of interest" description="Disordered" evidence="1">
    <location>
        <begin position="38"/>
        <end position="78"/>
    </location>
</feature>
<evidence type="ECO:0000313" key="3">
    <source>
        <dbReference type="Proteomes" id="UP000287651"/>
    </source>
</evidence>
<dbReference type="Proteomes" id="UP000287651">
    <property type="component" value="Unassembled WGS sequence"/>
</dbReference>
<feature type="region of interest" description="Disordered" evidence="1">
    <location>
        <begin position="148"/>
        <end position="170"/>
    </location>
</feature>
<organism evidence="2 3">
    <name type="scientific">Ensete ventricosum</name>
    <name type="common">Abyssinian banana</name>
    <name type="synonym">Musa ensete</name>
    <dbReference type="NCBI Taxonomy" id="4639"/>
    <lineage>
        <taxon>Eukaryota</taxon>
        <taxon>Viridiplantae</taxon>
        <taxon>Streptophyta</taxon>
        <taxon>Embryophyta</taxon>
        <taxon>Tracheophyta</taxon>
        <taxon>Spermatophyta</taxon>
        <taxon>Magnoliopsida</taxon>
        <taxon>Liliopsida</taxon>
        <taxon>Zingiberales</taxon>
        <taxon>Musaceae</taxon>
        <taxon>Ensete</taxon>
    </lineage>
</organism>
<accession>A0A427B6R4</accession>
<gene>
    <name evidence="2" type="ORF">B296_00009409</name>
</gene>
<dbReference type="AlphaFoldDB" id="A0A427B6R4"/>
<evidence type="ECO:0000313" key="2">
    <source>
        <dbReference type="EMBL" id="RRT84175.1"/>
    </source>
</evidence>
<proteinExistence type="predicted"/>
<protein>
    <submittedName>
        <fullName evidence="2">Uncharacterized protein</fullName>
    </submittedName>
</protein>